<sequence length="222" mass="25202">MDIKTLARLWGIDEHSVVEHKQLVGADYLVIDLKHEPTLARQFKADTTGLPDGDVFQTDYFVNGEKKTFAPDHVEKYRELNWSDADNGEEIVPGWVFRISSYPPNSVYGSVRDFLGFFSFDFQDGTYDLSTELSSPFDRPMIRYSLGYLVEGDQLRTISASVAAGETEVHHVPVSEDQMRLSAAFSNVVFHMPNCREYLPQAPDHAFDVELQIGFYEFTGDV</sequence>
<accession>A0A239LN33</accession>
<proteinExistence type="predicted"/>
<organism evidence="1 2">
    <name type="scientific">Pseudomonas japonica</name>
    <dbReference type="NCBI Taxonomy" id="256466"/>
    <lineage>
        <taxon>Bacteria</taxon>
        <taxon>Pseudomonadati</taxon>
        <taxon>Pseudomonadota</taxon>
        <taxon>Gammaproteobacteria</taxon>
        <taxon>Pseudomonadales</taxon>
        <taxon>Pseudomonadaceae</taxon>
        <taxon>Pseudomonas</taxon>
    </lineage>
</organism>
<protein>
    <submittedName>
        <fullName evidence="1">Uncharacterized protein</fullName>
    </submittedName>
</protein>
<dbReference type="AlphaFoldDB" id="A0A239LN33"/>
<keyword evidence="2" id="KW-1185">Reference proteome</keyword>
<dbReference type="RefSeq" id="WP_042128894.1">
    <property type="nucleotide sequence ID" value="NZ_FZOL01000039.1"/>
</dbReference>
<evidence type="ECO:0000313" key="2">
    <source>
        <dbReference type="Proteomes" id="UP000198407"/>
    </source>
</evidence>
<reference evidence="2" key="1">
    <citation type="submission" date="2017-06" db="EMBL/GenBank/DDBJ databases">
        <authorList>
            <person name="Varghese N."/>
            <person name="Submissions S."/>
        </authorList>
    </citation>
    <scope>NUCLEOTIDE SEQUENCE [LARGE SCALE GENOMIC DNA]</scope>
    <source>
        <strain evidence="2">DSM 22348</strain>
    </source>
</reference>
<dbReference type="OrthoDB" id="7032303at2"/>
<evidence type="ECO:0000313" key="1">
    <source>
        <dbReference type="EMBL" id="SNT31312.1"/>
    </source>
</evidence>
<dbReference type="Proteomes" id="UP000198407">
    <property type="component" value="Unassembled WGS sequence"/>
</dbReference>
<dbReference type="EMBL" id="FZOL01000039">
    <property type="protein sequence ID" value="SNT31312.1"/>
    <property type="molecule type" value="Genomic_DNA"/>
</dbReference>
<gene>
    <name evidence="1" type="ORF">SAMN05444352_13916</name>
</gene>
<name>A0A239LN33_9PSED</name>